<evidence type="ECO:0000313" key="1">
    <source>
        <dbReference type="EMBL" id="QOX64781.1"/>
    </source>
</evidence>
<gene>
    <name evidence="1" type="ORF">FRZ06_16225</name>
</gene>
<accession>A0ACD1AE74</accession>
<organism evidence="1 2">
    <name type="scientific">Anoxybacterium hadale</name>
    <dbReference type="NCBI Taxonomy" id="3408580"/>
    <lineage>
        <taxon>Bacteria</taxon>
        <taxon>Bacillati</taxon>
        <taxon>Bacillota</taxon>
        <taxon>Clostridia</taxon>
        <taxon>Peptostreptococcales</taxon>
        <taxon>Anaerovoracaceae</taxon>
        <taxon>Anoxybacterium</taxon>
    </lineage>
</organism>
<protein>
    <submittedName>
        <fullName evidence="1">DUF4180 domain-containing protein</fullName>
    </submittedName>
</protein>
<reference evidence="1" key="1">
    <citation type="submission" date="2019-08" db="EMBL/GenBank/DDBJ databases">
        <title>Genome sequence of Clostridiales bacterium MT110.</title>
        <authorList>
            <person name="Cao J."/>
        </authorList>
    </citation>
    <scope>NUCLEOTIDE SEQUENCE</scope>
    <source>
        <strain evidence="1">MT110</strain>
    </source>
</reference>
<keyword evidence="2" id="KW-1185">Reference proteome</keyword>
<proteinExistence type="predicted"/>
<sequence>MKTDTRVINEVIIAVVSSGDMIISDVGSAIDFIATVSYETGCHAVILNKEAVSEDFFDLKTKIAGEILQKFVQYHMKLAIVGDFSRYSSKSLKDFFYECNKGRDLFFVSDEETAIEKLAPLR</sequence>
<dbReference type="Proteomes" id="UP000594014">
    <property type="component" value="Chromosome"/>
</dbReference>
<dbReference type="EMBL" id="CP042469">
    <property type="protein sequence ID" value="QOX64781.1"/>
    <property type="molecule type" value="Genomic_DNA"/>
</dbReference>
<evidence type="ECO:0000313" key="2">
    <source>
        <dbReference type="Proteomes" id="UP000594014"/>
    </source>
</evidence>
<name>A0ACD1AE74_9FIRM</name>